<feature type="region of interest" description="Disordered" evidence="1">
    <location>
        <begin position="1"/>
        <end position="51"/>
    </location>
</feature>
<evidence type="ECO:0000313" key="2">
    <source>
        <dbReference type="EMBL" id="EXB68166.1"/>
    </source>
</evidence>
<gene>
    <name evidence="2" type="ORF">L484_003207</name>
</gene>
<organism evidence="2 3">
    <name type="scientific">Morus notabilis</name>
    <dbReference type="NCBI Taxonomy" id="981085"/>
    <lineage>
        <taxon>Eukaryota</taxon>
        <taxon>Viridiplantae</taxon>
        <taxon>Streptophyta</taxon>
        <taxon>Embryophyta</taxon>
        <taxon>Tracheophyta</taxon>
        <taxon>Spermatophyta</taxon>
        <taxon>Magnoliopsida</taxon>
        <taxon>eudicotyledons</taxon>
        <taxon>Gunneridae</taxon>
        <taxon>Pentapetalae</taxon>
        <taxon>rosids</taxon>
        <taxon>fabids</taxon>
        <taxon>Rosales</taxon>
        <taxon>Moraceae</taxon>
        <taxon>Moreae</taxon>
        <taxon>Morus</taxon>
    </lineage>
</organism>
<accession>W9R4Q9</accession>
<dbReference type="AlphaFoldDB" id="W9R4Q9"/>
<dbReference type="EMBL" id="KE344572">
    <property type="protein sequence ID" value="EXB68166.1"/>
    <property type="molecule type" value="Genomic_DNA"/>
</dbReference>
<feature type="compositionally biased region" description="Basic and acidic residues" evidence="1">
    <location>
        <begin position="29"/>
        <end position="46"/>
    </location>
</feature>
<dbReference type="Proteomes" id="UP000030645">
    <property type="component" value="Unassembled WGS sequence"/>
</dbReference>
<proteinExistence type="predicted"/>
<name>W9R4Q9_9ROSA</name>
<keyword evidence="3" id="KW-1185">Reference proteome</keyword>
<protein>
    <submittedName>
        <fullName evidence="2">Uncharacterized protein</fullName>
    </submittedName>
</protein>
<sequence>MTTLQGKRVSSKYQSRSSLVKLLPKYKSRTPERLKKPNQRSKEPTRQKLKKPQKEILLTVYTEQQEQAFPTQYTFKPLSLT</sequence>
<evidence type="ECO:0000313" key="3">
    <source>
        <dbReference type="Proteomes" id="UP000030645"/>
    </source>
</evidence>
<evidence type="ECO:0000256" key="1">
    <source>
        <dbReference type="SAM" id="MobiDB-lite"/>
    </source>
</evidence>
<reference evidence="3" key="1">
    <citation type="submission" date="2013-01" db="EMBL/GenBank/DDBJ databases">
        <title>Draft Genome Sequence of a Mulberry Tree, Morus notabilis C.K. Schneid.</title>
        <authorList>
            <person name="He N."/>
            <person name="Zhao S."/>
        </authorList>
    </citation>
    <scope>NUCLEOTIDE SEQUENCE</scope>
</reference>